<evidence type="ECO:0000313" key="2">
    <source>
        <dbReference type="Proteomes" id="UP000002624"/>
    </source>
</evidence>
<sequence>MSFGLSGRRPSTTKIFSASPHTHMKNVVPFHRGESSFEASARAEYVDIDMAWTMRVFESLCWLQKGRIFHFLQLGLAQARVQNPMSPCQLVALRVLVVRQSMTACHPLISTIFLARDENLGPG</sequence>
<proteinExistence type="predicted"/>
<accession>C6HKB2</accession>
<dbReference type="HOGENOM" id="CLU_2014590_0_0_1"/>
<dbReference type="Proteomes" id="UP000002624">
    <property type="component" value="Unassembled WGS sequence"/>
</dbReference>
<dbReference type="AlphaFoldDB" id="C6HKB2"/>
<evidence type="ECO:0000313" key="1">
    <source>
        <dbReference type="EMBL" id="EER39538.1"/>
    </source>
</evidence>
<name>C6HKB2_AJECH</name>
<gene>
    <name evidence="1" type="ORF">HCDG_06643</name>
</gene>
<reference evidence="2" key="1">
    <citation type="submission" date="2009-05" db="EMBL/GenBank/DDBJ databases">
        <title>The genome sequence of Ajellomyces capsulatus strain H143.</title>
        <authorList>
            <person name="Champion M."/>
            <person name="Cuomo C.A."/>
            <person name="Ma L.-J."/>
            <person name="Henn M.R."/>
            <person name="Sil A."/>
            <person name="Goldman B."/>
            <person name="Young S.K."/>
            <person name="Kodira C.D."/>
            <person name="Zeng Q."/>
            <person name="Koehrsen M."/>
            <person name="Alvarado L."/>
            <person name="Berlin A.M."/>
            <person name="Borenstein D."/>
            <person name="Chen Z."/>
            <person name="Engels R."/>
            <person name="Freedman E."/>
            <person name="Gellesch M."/>
            <person name="Goldberg J."/>
            <person name="Griggs A."/>
            <person name="Gujja S."/>
            <person name="Heiman D.I."/>
            <person name="Hepburn T.A."/>
            <person name="Howarth C."/>
            <person name="Jen D."/>
            <person name="Larson L."/>
            <person name="Lewis B."/>
            <person name="Mehta T."/>
            <person name="Park D."/>
            <person name="Pearson M."/>
            <person name="Roberts A."/>
            <person name="Saif S."/>
            <person name="Shea T.D."/>
            <person name="Shenoy N."/>
            <person name="Sisk P."/>
            <person name="Stolte C."/>
            <person name="Sykes S."/>
            <person name="Walk T."/>
            <person name="White J."/>
            <person name="Yandava C."/>
            <person name="Klein B."/>
            <person name="McEwen J.G."/>
            <person name="Puccia R."/>
            <person name="Goldman G.H."/>
            <person name="Felipe M.S."/>
            <person name="Nino-Vega G."/>
            <person name="San-Blas G."/>
            <person name="Taylor J.W."/>
            <person name="Mendoza L."/>
            <person name="Galagan J.E."/>
            <person name="Nusbaum C."/>
            <person name="Birren B.W."/>
        </authorList>
    </citation>
    <scope>NUCLEOTIDE SEQUENCE [LARGE SCALE GENOMIC DNA]</scope>
    <source>
        <strain evidence="2">H143</strain>
    </source>
</reference>
<organism evidence="1 2">
    <name type="scientific">Ajellomyces capsulatus (strain H143)</name>
    <name type="common">Darling's disease fungus</name>
    <name type="synonym">Histoplasma capsulatum</name>
    <dbReference type="NCBI Taxonomy" id="544712"/>
    <lineage>
        <taxon>Eukaryota</taxon>
        <taxon>Fungi</taxon>
        <taxon>Dikarya</taxon>
        <taxon>Ascomycota</taxon>
        <taxon>Pezizomycotina</taxon>
        <taxon>Eurotiomycetes</taxon>
        <taxon>Eurotiomycetidae</taxon>
        <taxon>Onygenales</taxon>
        <taxon>Ajellomycetaceae</taxon>
        <taxon>Histoplasma</taxon>
    </lineage>
</organism>
<protein>
    <submittedName>
        <fullName evidence="1">Uncharacterized protein</fullName>
    </submittedName>
</protein>
<dbReference type="EMBL" id="GG692429">
    <property type="protein sequence ID" value="EER39538.1"/>
    <property type="molecule type" value="Genomic_DNA"/>
</dbReference>
<dbReference type="VEuPathDB" id="FungiDB:HCDG_06643"/>